<sequence>METAEPVSYEFPSHAVGAVAPRRMMNTGLSHNISFYTNPAASFPLSFHPHSSTGYGFGHLINHHHHHPHHHNSHPGYQHYFVAGQQPLNSQPARLSSEPPSIQPIPEIRPAKNALNRVTKDALTRVERKSDSQQPTTGGPAQEKILCTNEIEFSTEVDILMKAIQSKASTQAVGGQSLPPLQQLTHGGSNTFSHSYSTPPATNPSCTVMVEDQPSRSGKKRKYACTLPHCGKGFAQKTHLDIHMRAHTGDKPFVCKEPSCGQRFSQLGNLKVGSLLCLMLPQDGRRLLDSIKVSLYVYQTHQRRHTGEKPFSCEICHKRFAQRGNVRAHKITHQHAKPFTCLLDDCGKQFTQLGNLKMTDADNMSPQDQKLWEYFATLYKNSNKGIKGRGKDRRISPLSRSETRPDSCRRIPSIGNDDDKLRRASYGDTSTYNCSSSSDEEDAEPYFLDRQGQT</sequence>
<evidence type="ECO:0000256" key="8">
    <source>
        <dbReference type="ARBA" id="ARBA00023242"/>
    </source>
</evidence>
<dbReference type="Gene3D" id="3.30.160.60">
    <property type="entry name" value="Classic Zinc Finger"/>
    <property type="match status" value="4"/>
</dbReference>
<protein>
    <recommendedName>
        <fullName evidence="11">C2H2-type domain-containing protein</fullName>
    </recommendedName>
</protein>
<dbReference type="EMBL" id="KZ824325">
    <property type="protein sequence ID" value="RAL07731.1"/>
    <property type="molecule type" value="Genomic_DNA"/>
</dbReference>
<dbReference type="RefSeq" id="XP_025546885.1">
    <property type="nucleotide sequence ID" value="XM_025690738.1"/>
</dbReference>
<keyword evidence="6" id="KW-0805">Transcription regulation</keyword>
<dbReference type="PANTHER" id="PTHR23235:SF120">
    <property type="entry name" value="KRUPPEL-LIKE FACTOR 15"/>
    <property type="match status" value="1"/>
</dbReference>
<dbReference type="PROSITE" id="PS00028">
    <property type="entry name" value="ZINC_FINGER_C2H2_1"/>
    <property type="match status" value="2"/>
</dbReference>
<evidence type="ECO:0000256" key="5">
    <source>
        <dbReference type="ARBA" id="ARBA00022833"/>
    </source>
</evidence>
<keyword evidence="8" id="KW-0539">Nucleus</keyword>
<dbReference type="GO" id="GO:0000981">
    <property type="term" value="F:DNA-binding transcription factor activity, RNA polymerase II-specific"/>
    <property type="evidence" value="ECO:0007669"/>
    <property type="project" value="TreeGrafter"/>
</dbReference>
<evidence type="ECO:0000259" key="11">
    <source>
        <dbReference type="PROSITE" id="PS50157"/>
    </source>
</evidence>
<feature type="domain" description="C2H2-type" evidence="11">
    <location>
        <begin position="223"/>
        <end position="252"/>
    </location>
</feature>
<comment type="subcellular location">
    <subcellularLocation>
        <location evidence="1">Nucleus</location>
    </subcellularLocation>
</comment>
<dbReference type="PANTHER" id="PTHR23235">
    <property type="entry name" value="KRUEPPEL-LIKE TRANSCRIPTION FACTOR"/>
    <property type="match status" value="1"/>
</dbReference>
<proteinExistence type="predicted"/>
<keyword evidence="3" id="KW-0677">Repeat</keyword>
<keyword evidence="7" id="KW-0804">Transcription</keyword>
<name>A0A395HIJ2_ASPHC</name>
<dbReference type="Pfam" id="PF00096">
    <property type="entry name" value="zf-C2H2"/>
    <property type="match status" value="2"/>
</dbReference>
<feature type="domain" description="C2H2-type" evidence="11">
    <location>
        <begin position="311"/>
        <end position="338"/>
    </location>
</feature>
<dbReference type="GeneID" id="37195027"/>
<dbReference type="Proteomes" id="UP000248961">
    <property type="component" value="Unassembled WGS sequence"/>
</dbReference>
<dbReference type="GO" id="GO:0005634">
    <property type="term" value="C:nucleus"/>
    <property type="evidence" value="ECO:0007669"/>
    <property type="project" value="UniProtKB-SubCell"/>
</dbReference>
<evidence type="ECO:0000313" key="13">
    <source>
        <dbReference type="Proteomes" id="UP000248961"/>
    </source>
</evidence>
<evidence type="ECO:0000313" key="12">
    <source>
        <dbReference type="EMBL" id="RAL07731.1"/>
    </source>
</evidence>
<evidence type="ECO:0000256" key="2">
    <source>
        <dbReference type="ARBA" id="ARBA00022723"/>
    </source>
</evidence>
<dbReference type="OrthoDB" id="427030at2759"/>
<keyword evidence="5" id="KW-0862">Zinc</keyword>
<dbReference type="InterPro" id="IPR036236">
    <property type="entry name" value="Znf_C2H2_sf"/>
</dbReference>
<dbReference type="VEuPathDB" id="FungiDB:BO97DRAFT_234480"/>
<evidence type="ECO:0000256" key="7">
    <source>
        <dbReference type="ARBA" id="ARBA00023163"/>
    </source>
</evidence>
<accession>A0A395HIJ2</accession>
<dbReference type="FunFam" id="3.30.160.60:FF:001297">
    <property type="entry name" value="Zinc finger and SCAN domain-containing protein 2"/>
    <property type="match status" value="1"/>
</dbReference>
<dbReference type="PROSITE" id="PS50157">
    <property type="entry name" value="ZINC_FINGER_C2H2_2"/>
    <property type="match status" value="2"/>
</dbReference>
<dbReference type="AlphaFoldDB" id="A0A395HIJ2"/>
<keyword evidence="2" id="KW-0479">Metal-binding</keyword>
<dbReference type="InterPro" id="IPR013087">
    <property type="entry name" value="Znf_C2H2_type"/>
</dbReference>
<dbReference type="GO" id="GO:0000978">
    <property type="term" value="F:RNA polymerase II cis-regulatory region sequence-specific DNA binding"/>
    <property type="evidence" value="ECO:0007669"/>
    <property type="project" value="TreeGrafter"/>
</dbReference>
<feature type="region of interest" description="Disordered" evidence="10">
    <location>
        <begin position="385"/>
        <end position="454"/>
    </location>
</feature>
<evidence type="ECO:0000256" key="1">
    <source>
        <dbReference type="ARBA" id="ARBA00004123"/>
    </source>
</evidence>
<evidence type="ECO:0000256" key="9">
    <source>
        <dbReference type="PROSITE-ProRule" id="PRU00042"/>
    </source>
</evidence>
<reference evidence="12 13" key="1">
    <citation type="submission" date="2018-02" db="EMBL/GenBank/DDBJ databases">
        <title>The genomes of Aspergillus section Nigri reveals drivers in fungal speciation.</title>
        <authorList>
            <consortium name="DOE Joint Genome Institute"/>
            <person name="Vesth T.C."/>
            <person name="Nybo J."/>
            <person name="Theobald S."/>
            <person name="Brandl J."/>
            <person name="Frisvad J.C."/>
            <person name="Nielsen K.F."/>
            <person name="Lyhne E.K."/>
            <person name="Kogle M.E."/>
            <person name="Kuo A."/>
            <person name="Riley R."/>
            <person name="Clum A."/>
            <person name="Nolan M."/>
            <person name="Lipzen A."/>
            <person name="Salamov A."/>
            <person name="Henrissat B."/>
            <person name="Wiebenga A."/>
            <person name="De vries R.P."/>
            <person name="Grigoriev I.V."/>
            <person name="Mortensen U.H."/>
            <person name="Andersen M.R."/>
            <person name="Baker S.E."/>
        </authorList>
    </citation>
    <scope>NUCLEOTIDE SEQUENCE [LARGE SCALE GENOMIC DNA]</scope>
    <source>
        <strain evidence="12 13">CBS 101889</strain>
    </source>
</reference>
<keyword evidence="4 9" id="KW-0863">Zinc-finger</keyword>
<gene>
    <name evidence="12" type="ORF">BO97DRAFT_234480</name>
</gene>
<dbReference type="GO" id="GO:0008270">
    <property type="term" value="F:zinc ion binding"/>
    <property type="evidence" value="ECO:0007669"/>
    <property type="project" value="UniProtKB-KW"/>
</dbReference>
<evidence type="ECO:0000256" key="3">
    <source>
        <dbReference type="ARBA" id="ARBA00022737"/>
    </source>
</evidence>
<evidence type="ECO:0000256" key="6">
    <source>
        <dbReference type="ARBA" id="ARBA00023015"/>
    </source>
</evidence>
<evidence type="ECO:0000256" key="10">
    <source>
        <dbReference type="SAM" id="MobiDB-lite"/>
    </source>
</evidence>
<keyword evidence="13" id="KW-1185">Reference proteome</keyword>
<dbReference type="FunFam" id="3.30.160.60:FF:001289">
    <property type="entry name" value="Zinc finger protein 574"/>
    <property type="match status" value="1"/>
</dbReference>
<dbReference type="SUPFAM" id="SSF57667">
    <property type="entry name" value="beta-beta-alpha zinc fingers"/>
    <property type="match status" value="2"/>
</dbReference>
<feature type="compositionally biased region" description="Polar residues" evidence="10">
    <location>
        <begin position="427"/>
        <end position="437"/>
    </location>
</feature>
<dbReference type="SMART" id="SM00355">
    <property type="entry name" value="ZnF_C2H2"/>
    <property type="match status" value="2"/>
</dbReference>
<evidence type="ECO:0000256" key="4">
    <source>
        <dbReference type="ARBA" id="ARBA00022771"/>
    </source>
</evidence>
<organism evidence="12 13">
    <name type="scientific">Aspergillus homomorphus (strain CBS 101889)</name>
    <dbReference type="NCBI Taxonomy" id="1450537"/>
    <lineage>
        <taxon>Eukaryota</taxon>
        <taxon>Fungi</taxon>
        <taxon>Dikarya</taxon>
        <taxon>Ascomycota</taxon>
        <taxon>Pezizomycotina</taxon>
        <taxon>Eurotiomycetes</taxon>
        <taxon>Eurotiomycetidae</taxon>
        <taxon>Eurotiales</taxon>
        <taxon>Aspergillaceae</taxon>
        <taxon>Aspergillus</taxon>
        <taxon>Aspergillus subgen. Circumdati</taxon>
    </lineage>
</organism>
<dbReference type="STRING" id="1450537.A0A395HIJ2"/>